<dbReference type="PROSITE" id="PS51186">
    <property type="entry name" value="GNAT"/>
    <property type="match status" value="1"/>
</dbReference>
<protein>
    <submittedName>
        <fullName evidence="2">N-acetyltransferase</fullName>
    </submittedName>
</protein>
<proteinExistence type="predicted"/>
<dbReference type="PANTHER" id="PTHR43072">
    <property type="entry name" value="N-ACETYLTRANSFERASE"/>
    <property type="match status" value="1"/>
</dbReference>
<dbReference type="InterPro" id="IPR016181">
    <property type="entry name" value="Acyl_CoA_acyltransferase"/>
</dbReference>
<keyword evidence="2" id="KW-0808">Transferase</keyword>
<dbReference type="CDD" id="cd04301">
    <property type="entry name" value="NAT_SF"/>
    <property type="match status" value="1"/>
</dbReference>
<dbReference type="Pfam" id="PF13420">
    <property type="entry name" value="Acetyltransf_4"/>
    <property type="match status" value="1"/>
</dbReference>
<dbReference type="SUPFAM" id="SSF55729">
    <property type="entry name" value="Acyl-CoA N-acyltransferases (Nat)"/>
    <property type="match status" value="1"/>
</dbReference>
<keyword evidence="3" id="KW-1185">Reference proteome</keyword>
<dbReference type="AlphaFoldDB" id="A0A838A521"/>
<evidence type="ECO:0000313" key="2">
    <source>
        <dbReference type="EMBL" id="MBA0124048.1"/>
    </source>
</evidence>
<dbReference type="PANTHER" id="PTHR43072:SF8">
    <property type="entry name" value="ACYLTRANSFERASE FABY-RELATED"/>
    <property type="match status" value="1"/>
</dbReference>
<organism evidence="2 3">
    <name type="scientific">Haloechinothrix aidingensis</name>
    <dbReference type="NCBI Taxonomy" id="2752311"/>
    <lineage>
        <taxon>Bacteria</taxon>
        <taxon>Bacillati</taxon>
        <taxon>Actinomycetota</taxon>
        <taxon>Actinomycetes</taxon>
        <taxon>Pseudonocardiales</taxon>
        <taxon>Pseudonocardiaceae</taxon>
        <taxon>Haloechinothrix</taxon>
    </lineage>
</organism>
<gene>
    <name evidence="2" type="ORF">H0B56_00650</name>
</gene>
<accession>A0A838A521</accession>
<dbReference type="RefSeq" id="WP_180890962.1">
    <property type="nucleotide sequence ID" value="NZ_JACCKD010000001.1"/>
</dbReference>
<reference evidence="2 3" key="1">
    <citation type="submission" date="2020-07" db="EMBL/GenBank/DDBJ databases">
        <title>Genome of Haloechinothrix sp.</title>
        <authorList>
            <person name="Tang S.-K."/>
            <person name="Yang L."/>
            <person name="Zhu W.-Y."/>
        </authorList>
    </citation>
    <scope>NUCLEOTIDE SEQUENCE [LARGE SCALE GENOMIC DNA]</scope>
    <source>
        <strain evidence="2 3">YIM 98757</strain>
    </source>
</reference>
<dbReference type="Proteomes" id="UP000582974">
    <property type="component" value="Unassembled WGS sequence"/>
</dbReference>
<name>A0A838A521_9PSEU</name>
<evidence type="ECO:0000313" key="3">
    <source>
        <dbReference type="Proteomes" id="UP000582974"/>
    </source>
</evidence>
<evidence type="ECO:0000259" key="1">
    <source>
        <dbReference type="PROSITE" id="PS51186"/>
    </source>
</evidence>
<dbReference type="InterPro" id="IPR000182">
    <property type="entry name" value="GNAT_dom"/>
</dbReference>
<dbReference type="GO" id="GO:0016747">
    <property type="term" value="F:acyltransferase activity, transferring groups other than amino-acyl groups"/>
    <property type="evidence" value="ECO:0007669"/>
    <property type="project" value="InterPro"/>
</dbReference>
<sequence length="180" mass="19729">MIDIVVRSATPADLEPAREIYADYVRDSVATFEQDVPEPDEWRQRYETIREHGLPFLVADLPQTGSDTAGIVGYAYCAPWKARPAYRRTAENSVYLAPSATGKGIGRTLLEALVTEAGRADVRELIAVITSTMDASLRLHRRCGFTEAGRLTGVGYKHGQWLDTVLMQRSLAGDGSTPGT</sequence>
<comment type="caution">
    <text evidence="2">The sequence shown here is derived from an EMBL/GenBank/DDBJ whole genome shotgun (WGS) entry which is preliminary data.</text>
</comment>
<feature type="domain" description="N-acetyltransferase" evidence="1">
    <location>
        <begin position="4"/>
        <end position="172"/>
    </location>
</feature>
<dbReference type="Gene3D" id="3.40.630.30">
    <property type="match status" value="1"/>
</dbReference>
<dbReference type="EMBL" id="JACCKD010000001">
    <property type="protein sequence ID" value="MBA0124048.1"/>
    <property type="molecule type" value="Genomic_DNA"/>
</dbReference>